<evidence type="ECO:0000256" key="3">
    <source>
        <dbReference type="ARBA" id="ARBA00022448"/>
    </source>
</evidence>
<evidence type="ECO:0000313" key="11">
    <source>
        <dbReference type="Proteomes" id="UP000000598"/>
    </source>
</evidence>
<comment type="similarity">
    <text evidence="2">Belongs to the oligopeptide OPT transporter family.</text>
</comment>
<dbReference type="Proteomes" id="UP000000598">
    <property type="component" value="Chromosome E"/>
</dbReference>
<dbReference type="GO" id="GO:0015031">
    <property type="term" value="P:protein transport"/>
    <property type="evidence" value="ECO:0007669"/>
    <property type="project" value="UniProtKB-KW"/>
</dbReference>
<feature type="transmembrane region" description="Helical" evidence="9">
    <location>
        <begin position="702"/>
        <end position="719"/>
    </location>
</feature>
<feature type="transmembrane region" description="Helical" evidence="9">
    <location>
        <begin position="129"/>
        <end position="147"/>
    </location>
</feature>
<dbReference type="EMBL" id="CR382125">
    <property type="protein sequence ID" value="CAG99050.1"/>
    <property type="molecule type" value="Genomic_DNA"/>
</dbReference>
<dbReference type="OMA" id="TIGMHYS"/>
<keyword evidence="5" id="KW-0571">Peptide transport</keyword>
<evidence type="ECO:0000256" key="5">
    <source>
        <dbReference type="ARBA" id="ARBA00022856"/>
    </source>
</evidence>
<dbReference type="NCBIfam" id="TIGR00727">
    <property type="entry name" value="ISP4_OPT"/>
    <property type="match status" value="1"/>
</dbReference>
<keyword evidence="3" id="KW-0813">Transport</keyword>
<organism evidence="10 11">
    <name type="scientific">Kluyveromyces lactis (strain ATCC 8585 / CBS 2359 / DSM 70799 / NBRC 1267 / NRRL Y-1140 / WM37)</name>
    <name type="common">Yeast</name>
    <name type="synonym">Candida sphaerica</name>
    <dbReference type="NCBI Taxonomy" id="284590"/>
    <lineage>
        <taxon>Eukaryota</taxon>
        <taxon>Fungi</taxon>
        <taxon>Dikarya</taxon>
        <taxon>Ascomycota</taxon>
        <taxon>Saccharomycotina</taxon>
        <taxon>Saccharomycetes</taxon>
        <taxon>Saccharomycetales</taxon>
        <taxon>Saccharomycetaceae</taxon>
        <taxon>Kluyveromyces</taxon>
    </lineage>
</organism>
<keyword evidence="8 9" id="KW-0472">Membrane</keyword>
<keyword evidence="6" id="KW-0653">Protein transport</keyword>
<evidence type="ECO:0000256" key="9">
    <source>
        <dbReference type="SAM" id="Phobius"/>
    </source>
</evidence>
<dbReference type="InterPro" id="IPR004813">
    <property type="entry name" value="OPT"/>
</dbReference>
<name>Q6CQ26_KLULA</name>
<evidence type="ECO:0000256" key="8">
    <source>
        <dbReference type="ARBA" id="ARBA00023136"/>
    </source>
</evidence>
<sequence length="794" mass="89144">MNHIKSVLSADAPVTEKVLLDVGQERSFINSSDDNLNLEDKKRGLEVNVFAARSDYLLGSQLSHEVIEDEYAGIVVEDDSAYPEVRAAVPSSDDPTLPQNTVRMWVIGMLMATVGSGLNLLFSLHSPSIVLSAFVTSILAWPIGKAWDKVMPDVKLFGRFGGPSLNPSPFNLKEHCLIQIMANVSFGGGEAYATDIFLAMNNYFEADFGWGFDIVTILATQCIGFALAGLVKDILITPASMIWPSNLVTCTFLTNLHINENHMANGWKISRLKFFFMVFIIGFVYYWFPGFIFQALSYFAWVTWIRPDNVIINQIFGASTGLGIIPLTFDWNQIAGYVGSPLVPPVSTIFSILLSMIMIFWVTVPAIHYSNVWFGKYLPISDSGSYDRFQQSYNVSKIVTPNLSFDIDAYKSYSPLYLPATFVISYGMSFASNTATLVHAGLFHGKEITGAFRNVKKEQEDIHNRLMKNYRDVPHWWYGIVFLVFFGLAIAGIRAWNTEMPVWALIFALVIAGVFLVPIGIICAVTSISVGLNVLTEFIIGYILPGKPIAMMFFKTFGYITNHQAVTYAQDMKLGHYMKIAPRLMFSAQFIATVWSSVVQVCVLKWAQGNITDVCDAHQKSHFTCPNARVFFNAAIIWGVIGPQRMFSSGQLYSKVLWFFLIGASLPLINWLVLKKWPKSPIKYLNWPVFFSGTGLIPPATPYNYGSYCMVGITFGYFIKRKWFHWWTKYNYSLSAALDISLAWSSLMIFFCLTLTNTNAPNWWGNTVIDTIDYEGTAIQSILNDGESFGLTKW</sequence>
<feature type="transmembrane region" description="Helical" evidence="9">
    <location>
        <begin position="502"/>
        <end position="535"/>
    </location>
</feature>
<evidence type="ECO:0000313" key="10">
    <source>
        <dbReference type="EMBL" id="CAG99050.1"/>
    </source>
</evidence>
<feature type="transmembrane region" description="Helical" evidence="9">
    <location>
        <begin position="475"/>
        <end position="496"/>
    </location>
</feature>
<evidence type="ECO:0000256" key="6">
    <source>
        <dbReference type="ARBA" id="ARBA00022927"/>
    </source>
</evidence>
<dbReference type="InParanoid" id="Q6CQ26"/>
<evidence type="ECO:0000256" key="7">
    <source>
        <dbReference type="ARBA" id="ARBA00022989"/>
    </source>
</evidence>
<dbReference type="Pfam" id="PF03169">
    <property type="entry name" value="OPT"/>
    <property type="match status" value="1"/>
</dbReference>
<dbReference type="NCBIfam" id="TIGR00728">
    <property type="entry name" value="OPT_sfam"/>
    <property type="match status" value="1"/>
</dbReference>
<keyword evidence="11" id="KW-1185">Reference proteome</keyword>
<dbReference type="PANTHER" id="PTHR22601">
    <property type="entry name" value="ISP4 LIKE PROTEIN"/>
    <property type="match status" value="1"/>
</dbReference>
<accession>Q6CQ26</accession>
<comment type="subcellular location">
    <subcellularLocation>
        <location evidence="1">Membrane</location>
        <topology evidence="1">Multi-pass membrane protein</topology>
    </subcellularLocation>
</comment>
<dbReference type="GeneID" id="2893724"/>
<dbReference type="PaxDb" id="284590-Q6CQ26"/>
<proteinExistence type="inferred from homology"/>
<dbReference type="AlphaFoldDB" id="Q6CQ26"/>
<keyword evidence="4 9" id="KW-0812">Transmembrane</keyword>
<feature type="transmembrane region" description="Helical" evidence="9">
    <location>
        <begin position="731"/>
        <end position="756"/>
    </location>
</feature>
<protein>
    <submittedName>
        <fullName evidence="10">KLLA0E00419p</fullName>
    </submittedName>
</protein>
<evidence type="ECO:0000256" key="4">
    <source>
        <dbReference type="ARBA" id="ARBA00022692"/>
    </source>
</evidence>
<feature type="transmembrane region" description="Helical" evidence="9">
    <location>
        <begin position="349"/>
        <end position="369"/>
    </location>
</feature>
<reference evidence="10 11" key="1">
    <citation type="journal article" date="2004" name="Nature">
        <title>Genome evolution in yeasts.</title>
        <authorList>
            <consortium name="Genolevures"/>
            <person name="Dujon B."/>
            <person name="Sherman D."/>
            <person name="Fischer G."/>
            <person name="Durrens P."/>
            <person name="Casaregola S."/>
            <person name="Lafontaine I."/>
            <person name="de Montigny J."/>
            <person name="Marck C."/>
            <person name="Neuveglise C."/>
            <person name="Talla E."/>
            <person name="Goffard N."/>
            <person name="Frangeul L."/>
            <person name="Aigle M."/>
            <person name="Anthouard V."/>
            <person name="Babour A."/>
            <person name="Barbe V."/>
            <person name="Barnay S."/>
            <person name="Blanchin S."/>
            <person name="Beckerich J.M."/>
            <person name="Beyne E."/>
            <person name="Bleykasten C."/>
            <person name="Boisrame A."/>
            <person name="Boyer J."/>
            <person name="Cattolico L."/>
            <person name="Confanioleri F."/>
            <person name="de Daruvar A."/>
            <person name="Despons L."/>
            <person name="Fabre E."/>
            <person name="Fairhead C."/>
            <person name="Ferry-Dumazet H."/>
            <person name="Groppi A."/>
            <person name="Hantraye F."/>
            <person name="Hennequin C."/>
            <person name="Jauniaux N."/>
            <person name="Joyet P."/>
            <person name="Kachouri R."/>
            <person name="Kerrest A."/>
            <person name="Koszul R."/>
            <person name="Lemaire M."/>
            <person name="Lesur I."/>
            <person name="Ma L."/>
            <person name="Muller H."/>
            <person name="Nicaud J.M."/>
            <person name="Nikolski M."/>
            <person name="Oztas S."/>
            <person name="Ozier-Kalogeropoulos O."/>
            <person name="Pellenz S."/>
            <person name="Potier S."/>
            <person name="Richard G.F."/>
            <person name="Straub M.L."/>
            <person name="Suleau A."/>
            <person name="Swennene D."/>
            <person name="Tekaia F."/>
            <person name="Wesolowski-Louvel M."/>
            <person name="Westhof E."/>
            <person name="Wirth B."/>
            <person name="Zeniou-Meyer M."/>
            <person name="Zivanovic I."/>
            <person name="Bolotin-Fukuhara M."/>
            <person name="Thierry A."/>
            <person name="Bouchier C."/>
            <person name="Caudron B."/>
            <person name="Scarpelli C."/>
            <person name="Gaillardin C."/>
            <person name="Weissenbach J."/>
            <person name="Wincker P."/>
            <person name="Souciet J.L."/>
        </authorList>
    </citation>
    <scope>NUCLEOTIDE SEQUENCE [LARGE SCALE GENOMIC DNA]</scope>
    <source>
        <strain evidence="11">ATCC 8585 / CBS 2359 / DSM 70799 / NBRC 1267 / NRRL Y-1140 / WM37</strain>
    </source>
</reference>
<evidence type="ECO:0000256" key="2">
    <source>
        <dbReference type="ARBA" id="ARBA00008807"/>
    </source>
</evidence>
<dbReference type="GO" id="GO:0035673">
    <property type="term" value="F:oligopeptide transmembrane transporter activity"/>
    <property type="evidence" value="ECO:0007669"/>
    <property type="project" value="InterPro"/>
</dbReference>
<feature type="transmembrane region" description="Helical" evidence="9">
    <location>
        <begin position="208"/>
        <end position="227"/>
    </location>
</feature>
<dbReference type="GO" id="GO:0016020">
    <property type="term" value="C:membrane"/>
    <property type="evidence" value="ECO:0007669"/>
    <property type="project" value="UniProtKB-SubCell"/>
</dbReference>
<dbReference type="HOGENOM" id="CLU_004965_1_1_1"/>
<dbReference type="eggNOG" id="KOG2262">
    <property type="taxonomic scope" value="Eukaryota"/>
</dbReference>
<dbReference type="RefSeq" id="XP_453963.1">
    <property type="nucleotide sequence ID" value="XM_453963.1"/>
</dbReference>
<feature type="transmembrane region" description="Helical" evidence="9">
    <location>
        <begin position="274"/>
        <end position="299"/>
    </location>
</feature>
<gene>
    <name evidence="10" type="ORF">KLLA0_E00419g</name>
</gene>
<keyword evidence="7 9" id="KW-1133">Transmembrane helix</keyword>
<dbReference type="KEGG" id="kla:KLLA0_E00419g"/>
<dbReference type="InterPro" id="IPR004648">
    <property type="entry name" value="Oligpept_transpt"/>
</dbReference>
<feature type="transmembrane region" description="Helical" evidence="9">
    <location>
        <begin position="311"/>
        <end position="329"/>
    </location>
</feature>
<feature type="transmembrane region" description="Helical" evidence="9">
    <location>
        <begin position="656"/>
        <end position="674"/>
    </location>
</feature>
<evidence type="ECO:0000256" key="1">
    <source>
        <dbReference type="ARBA" id="ARBA00004141"/>
    </source>
</evidence>